<evidence type="ECO:0000313" key="2">
    <source>
        <dbReference type="EMBL" id="CEF62688.1"/>
    </source>
</evidence>
<feature type="domain" description="3'-5' exonuclease" evidence="1">
    <location>
        <begin position="142"/>
        <end position="226"/>
    </location>
</feature>
<dbReference type="InterPro" id="IPR002562">
    <property type="entry name" value="3'-5'_exonuclease_dom"/>
</dbReference>
<evidence type="ECO:0000313" key="5">
    <source>
        <dbReference type="WormBase" id="SRAE_1000095800"/>
    </source>
</evidence>
<dbReference type="WormBase" id="SRAE_1000095800">
    <property type="protein sequence ID" value="SRP03267"/>
    <property type="gene ID" value="WBGene00257558"/>
</dbReference>
<feature type="domain" description="3'-5' exonuclease" evidence="1">
    <location>
        <begin position="312"/>
        <end position="386"/>
    </location>
</feature>
<dbReference type="InterPro" id="IPR052408">
    <property type="entry name" value="Exonuclease_MUT-7-like"/>
</dbReference>
<dbReference type="PANTHER" id="PTHR47765">
    <property type="entry name" value="3'-5' EXONUCLEASE DOMAIN-CONTAINING PROTEIN"/>
    <property type="match status" value="1"/>
</dbReference>
<dbReference type="Pfam" id="PF01612">
    <property type="entry name" value="DNA_pol_A_exo1"/>
    <property type="match status" value="2"/>
</dbReference>
<dbReference type="CTD" id="36375053"/>
<evidence type="ECO:0000259" key="1">
    <source>
        <dbReference type="Pfam" id="PF01612"/>
    </source>
</evidence>
<dbReference type="Proteomes" id="UP000035682">
    <property type="component" value="Unplaced"/>
</dbReference>
<dbReference type="WBParaSite" id="SRAE_1000095800.1">
    <property type="protein sequence ID" value="SRAE_1000095800.1"/>
    <property type="gene ID" value="WBGene00257558"/>
</dbReference>
<accession>A0A090MV73</accession>
<dbReference type="AlphaFoldDB" id="A0A090MV73"/>
<dbReference type="GeneID" id="36375053"/>
<keyword evidence="2" id="KW-0269">Exonuclease</keyword>
<dbReference type="Gene3D" id="3.30.420.10">
    <property type="entry name" value="Ribonuclease H-like superfamily/Ribonuclease H"/>
    <property type="match status" value="1"/>
</dbReference>
<protein>
    <submittedName>
        <fullName evidence="2 4">3'-5' exonuclease domain and Ribonuclease H-like domain-containing protein</fullName>
    </submittedName>
</protein>
<dbReference type="GO" id="GO:0003676">
    <property type="term" value="F:nucleic acid binding"/>
    <property type="evidence" value="ECO:0007669"/>
    <property type="project" value="InterPro"/>
</dbReference>
<keyword evidence="2" id="KW-0378">Hydrolase</keyword>
<dbReference type="InterPro" id="IPR036397">
    <property type="entry name" value="RNaseH_sf"/>
</dbReference>
<evidence type="ECO:0000313" key="4">
    <source>
        <dbReference type="WBParaSite" id="SRAE_1000095800.1"/>
    </source>
</evidence>
<dbReference type="SUPFAM" id="SSF53098">
    <property type="entry name" value="Ribonuclease H-like"/>
    <property type="match status" value="1"/>
</dbReference>
<dbReference type="PANTHER" id="PTHR47765:SF3">
    <property type="entry name" value="3'-5' EXONUCLEASE DOMAIN-CONTAINING PROTEIN"/>
    <property type="match status" value="1"/>
</dbReference>
<dbReference type="GO" id="GO:0008408">
    <property type="term" value="F:3'-5' exonuclease activity"/>
    <property type="evidence" value="ECO:0007669"/>
    <property type="project" value="InterPro"/>
</dbReference>
<dbReference type="GO" id="GO:0006139">
    <property type="term" value="P:nucleobase-containing compound metabolic process"/>
    <property type="evidence" value="ECO:0007669"/>
    <property type="project" value="InterPro"/>
</dbReference>
<evidence type="ECO:0000313" key="3">
    <source>
        <dbReference type="Proteomes" id="UP000035682"/>
    </source>
</evidence>
<organism evidence="2">
    <name type="scientific">Strongyloides ratti</name>
    <name type="common">Parasitic roundworm</name>
    <dbReference type="NCBI Taxonomy" id="34506"/>
    <lineage>
        <taxon>Eukaryota</taxon>
        <taxon>Metazoa</taxon>
        <taxon>Ecdysozoa</taxon>
        <taxon>Nematoda</taxon>
        <taxon>Chromadorea</taxon>
        <taxon>Rhabditida</taxon>
        <taxon>Tylenchina</taxon>
        <taxon>Panagrolaimomorpha</taxon>
        <taxon>Strongyloidoidea</taxon>
        <taxon>Strongyloididae</taxon>
        <taxon>Strongyloides</taxon>
    </lineage>
</organism>
<reference evidence="4" key="2">
    <citation type="submission" date="2020-12" db="UniProtKB">
        <authorList>
            <consortium name="WormBaseParasite"/>
        </authorList>
    </citation>
    <scope>IDENTIFICATION</scope>
</reference>
<dbReference type="RefSeq" id="XP_024501890.1">
    <property type="nucleotide sequence ID" value="XM_024647854.1"/>
</dbReference>
<dbReference type="EMBL" id="LN609528">
    <property type="protein sequence ID" value="CEF62688.1"/>
    <property type="molecule type" value="Genomic_DNA"/>
</dbReference>
<dbReference type="OrthoDB" id="18193at2759"/>
<keyword evidence="3" id="KW-1185">Reference proteome</keyword>
<dbReference type="InterPro" id="IPR012337">
    <property type="entry name" value="RNaseH-like_sf"/>
</dbReference>
<keyword evidence="2" id="KW-0540">Nuclease</keyword>
<sequence length="413" mass="48109">MISRINIFTKNKREIFFQPKCFKSNQKVISVTRAFKILNYTRKLRYVEKKIDSYQFNDIAYRLISQHPHMKEIFTSWLKKENDFEELSKWKSLSIGNDLFPKSFPFKDKDGDSLYIETPNYLALPKSVEVMFCSSIEEVENATATVERASEEGFNVVGFDCEWSPYSHNEILSILQVSFNNKCFIIDCLYGDKKTTSNFINKLFSSKNLIKLGKNPYNDLNCLFKMYPEIDILSNPLRTICLTTLINNFNIASSNQPLNDIKSKNIFNIKFFNPNWKEIICKNKNQDINIDINDKRNISGQNEMDVTNYKSNFFKIQKQYKDDVKCFTDSVRGASFSSLCQLILGKSIDKSEQVSVWDKRPLRISQIRYAALDAEANRMIYNKLEKWGNILNVDVKKIALTCKSEKLKPSKTI</sequence>
<name>A0A090MV73_STRRB</name>
<dbReference type="STRING" id="34506.A0A090MV73"/>
<dbReference type="OMA" id="YSHNEIL"/>
<gene>
    <name evidence="2 4 5" type="ORF">SRAE_1000095800</name>
</gene>
<reference evidence="2 3" key="1">
    <citation type="submission" date="2014-09" db="EMBL/GenBank/DDBJ databases">
        <authorList>
            <person name="Martin A.A."/>
        </authorList>
    </citation>
    <scope>NUCLEOTIDE SEQUENCE</scope>
    <source>
        <strain evidence="3">ED321</strain>
        <strain evidence="2">ED321 Heterogonic</strain>
    </source>
</reference>
<proteinExistence type="predicted"/>